<keyword evidence="4 6" id="KW-0378">Hydrolase</keyword>
<organism evidence="6 7">
    <name type="scientific">Rhizobium phage RHph_Y17</name>
    <dbReference type="NCBI Taxonomy" id="2509771"/>
    <lineage>
        <taxon>Viruses</taxon>
        <taxon>Duplodnaviria</taxon>
        <taxon>Heunggongvirae</taxon>
        <taxon>Uroviricota</taxon>
        <taxon>Caudoviricetes</taxon>
        <taxon>Kleczkowskavirus</taxon>
        <taxon>Kleczkowskavirus RHEph4</taxon>
    </lineage>
</organism>
<dbReference type="PANTHER" id="PTHR11109:SF7">
    <property type="entry name" value="GTP CYCLOHYDROLASE 1"/>
    <property type="match status" value="1"/>
</dbReference>
<sequence>MDNPLKRKDAAQAAGFIFRAIGEDDTREGLLDTPERFAKAWEKWGEGYTQDAADFMKSFEEGAYDEMVLVKDIPIYSKCEHHLADIFGTATIAYIPDGRVLGLSKLSRVANVFARRLQVQERLTVQIANALFESELKPRGVGVLLKCRHMCMESRGICQQGHHTVTSALRGVMKEGDPRAEFLRLAS</sequence>
<proteinExistence type="inferred from homology"/>
<name>A0A7S5QWY0_9CAUD</name>
<dbReference type="GO" id="GO:0005525">
    <property type="term" value="F:GTP binding"/>
    <property type="evidence" value="ECO:0007669"/>
    <property type="project" value="TreeGrafter"/>
</dbReference>
<dbReference type="Pfam" id="PF01227">
    <property type="entry name" value="GTP_cyclohydroI"/>
    <property type="match status" value="1"/>
</dbReference>
<dbReference type="SUPFAM" id="SSF55620">
    <property type="entry name" value="Tetrahydrobiopterin biosynthesis enzymes-like"/>
    <property type="match status" value="1"/>
</dbReference>
<dbReference type="InterPro" id="IPR020602">
    <property type="entry name" value="GTP_CycHdrlase_I_dom"/>
</dbReference>
<dbReference type="GO" id="GO:0006729">
    <property type="term" value="P:tetrahydrobiopterin biosynthetic process"/>
    <property type="evidence" value="ECO:0007669"/>
    <property type="project" value="TreeGrafter"/>
</dbReference>
<evidence type="ECO:0000313" key="7">
    <source>
        <dbReference type="Proteomes" id="UP000612501"/>
    </source>
</evidence>
<evidence type="ECO:0000313" key="6">
    <source>
        <dbReference type="EMBL" id="QIG67678.1"/>
    </source>
</evidence>
<dbReference type="FunFam" id="3.30.1130.10:FF:000001">
    <property type="entry name" value="GTP cyclohydrolase 1"/>
    <property type="match status" value="1"/>
</dbReference>
<reference evidence="6" key="1">
    <citation type="submission" date="2020-01" db="EMBL/GenBank/DDBJ databases">
        <title>Patterns of diversity and host range of bacteriophage communities associated with bean-nodulatin bacteria.</title>
        <authorList>
            <person name="Vann Cauwenberghe J."/>
            <person name="Santamaria R.I."/>
            <person name="Bustos P."/>
            <person name="Juarez S."/>
            <person name="Gonzalez V."/>
        </authorList>
    </citation>
    <scope>NUCLEOTIDE SEQUENCE</scope>
</reference>
<dbReference type="HAMAP" id="MF_00223">
    <property type="entry name" value="FolE"/>
    <property type="match status" value="1"/>
</dbReference>
<evidence type="ECO:0000256" key="4">
    <source>
        <dbReference type="ARBA" id="ARBA00022801"/>
    </source>
</evidence>
<dbReference type="EC" id="3.5.4.16" evidence="3"/>
<accession>A0A7S5QWY0</accession>
<dbReference type="NCBIfam" id="NF006826">
    <property type="entry name" value="PRK09347.1-3"/>
    <property type="match status" value="1"/>
</dbReference>
<dbReference type="Proteomes" id="UP000612501">
    <property type="component" value="Segment"/>
</dbReference>
<dbReference type="NCBIfam" id="TIGR00063">
    <property type="entry name" value="folE"/>
    <property type="match status" value="1"/>
</dbReference>
<dbReference type="InterPro" id="IPR043133">
    <property type="entry name" value="GTP-CH-I_C/QueF"/>
</dbReference>
<dbReference type="InterPro" id="IPR018234">
    <property type="entry name" value="GTP_CycHdrlase_I_CS"/>
</dbReference>
<dbReference type="GO" id="GO:0008270">
    <property type="term" value="F:zinc ion binding"/>
    <property type="evidence" value="ECO:0007669"/>
    <property type="project" value="TreeGrafter"/>
</dbReference>
<dbReference type="NCBIfam" id="NF006825">
    <property type="entry name" value="PRK09347.1-2"/>
    <property type="match status" value="1"/>
</dbReference>
<dbReference type="Gene3D" id="3.30.1130.10">
    <property type="match status" value="1"/>
</dbReference>
<evidence type="ECO:0000256" key="3">
    <source>
        <dbReference type="ARBA" id="ARBA00012715"/>
    </source>
</evidence>
<dbReference type="InterPro" id="IPR001474">
    <property type="entry name" value="GTP_CycHdrlase_I"/>
</dbReference>
<evidence type="ECO:0000256" key="2">
    <source>
        <dbReference type="ARBA" id="ARBA00005080"/>
    </source>
</evidence>
<dbReference type="PROSITE" id="PS00859">
    <property type="entry name" value="GTP_CYCLOHYDROL_1_1"/>
    <property type="match status" value="1"/>
</dbReference>
<feature type="domain" description="GTP cyclohydrolase I" evidence="5">
    <location>
        <begin position="13"/>
        <end position="185"/>
    </location>
</feature>
<comment type="catalytic activity">
    <reaction evidence="1">
        <text>GTP + H2O = 7,8-dihydroneopterin 3'-triphosphate + formate + H(+)</text>
        <dbReference type="Rhea" id="RHEA:17473"/>
        <dbReference type="ChEBI" id="CHEBI:15377"/>
        <dbReference type="ChEBI" id="CHEBI:15378"/>
        <dbReference type="ChEBI" id="CHEBI:15740"/>
        <dbReference type="ChEBI" id="CHEBI:37565"/>
        <dbReference type="ChEBI" id="CHEBI:58462"/>
        <dbReference type="EC" id="3.5.4.16"/>
    </reaction>
</comment>
<dbReference type="GO" id="GO:0003934">
    <property type="term" value="F:GTP cyclohydrolase I activity"/>
    <property type="evidence" value="ECO:0007669"/>
    <property type="project" value="UniProtKB-EC"/>
</dbReference>
<dbReference type="PANTHER" id="PTHR11109">
    <property type="entry name" value="GTP CYCLOHYDROLASE I"/>
    <property type="match status" value="1"/>
</dbReference>
<comment type="pathway">
    <text evidence="2">Cofactor biosynthesis; 7,8-dihydroneopterin triphosphate biosynthesis; 7,8-dihydroneopterin triphosphate from GTP: step 1/1.</text>
</comment>
<evidence type="ECO:0000256" key="1">
    <source>
        <dbReference type="ARBA" id="ARBA00001052"/>
    </source>
</evidence>
<dbReference type="PROSITE" id="PS00860">
    <property type="entry name" value="GTP_CYCLOHYDROL_1_2"/>
    <property type="match status" value="1"/>
</dbReference>
<dbReference type="Gene3D" id="1.10.286.10">
    <property type="match status" value="1"/>
</dbReference>
<protein>
    <recommendedName>
        <fullName evidence="3">GTP cyclohydrolase I</fullName>
        <ecNumber evidence="3">3.5.4.16</ecNumber>
    </recommendedName>
</protein>
<gene>
    <name evidence="6" type="ORF">EVB51_061</name>
</gene>
<dbReference type="GO" id="GO:0046654">
    <property type="term" value="P:tetrahydrofolate biosynthetic process"/>
    <property type="evidence" value="ECO:0007669"/>
    <property type="project" value="InterPro"/>
</dbReference>
<evidence type="ECO:0000259" key="5">
    <source>
        <dbReference type="Pfam" id="PF01227"/>
    </source>
</evidence>
<dbReference type="EMBL" id="MN988482">
    <property type="protein sequence ID" value="QIG67678.1"/>
    <property type="molecule type" value="Genomic_DNA"/>
</dbReference>
<dbReference type="InterPro" id="IPR043134">
    <property type="entry name" value="GTP-CH-I_N"/>
</dbReference>
<dbReference type="UniPathway" id="UPA00848">
    <property type="reaction ID" value="UER00151"/>
</dbReference>